<sequence>MANSNLDLLGSLKDSWNAMSSDQRTAVGVLGALDTAGKAIALWDLARTDSKKLRGPKLIWTPIIGAVNTFGWLAYFVIGKKR</sequence>
<keyword evidence="3 6" id="KW-0812">Transmembrane</keyword>
<evidence type="ECO:0000256" key="5">
    <source>
        <dbReference type="ARBA" id="ARBA00023136"/>
    </source>
</evidence>
<gene>
    <name evidence="8" type="ORF">CJEDD_06730</name>
</gene>
<keyword evidence="9" id="KW-1185">Reference proteome</keyword>
<evidence type="ECO:0000313" key="8">
    <source>
        <dbReference type="EMBL" id="WCZ38946.1"/>
    </source>
</evidence>
<comment type="subcellular location">
    <subcellularLocation>
        <location evidence="1">Cell membrane</location>
        <topology evidence="1">Multi-pass membrane protein</topology>
    </subcellularLocation>
</comment>
<dbReference type="RefSeq" id="WP_052333879.1">
    <property type="nucleotide sequence ID" value="NZ_CBYN010000156.1"/>
</dbReference>
<keyword evidence="4 6" id="KW-1133">Transmembrane helix</keyword>
<feature type="transmembrane region" description="Helical" evidence="6">
    <location>
        <begin position="58"/>
        <end position="78"/>
    </location>
</feature>
<name>A0ABY7UJX0_9CORY</name>
<proteinExistence type="predicted"/>
<dbReference type="Pfam" id="PF13396">
    <property type="entry name" value="PLDc_N"/>
    <property type="match status" value="1"/>
</dbReference>
<evidence type="ECO:0000256" key="2">
    <source>
        <dbReference type="ARBA" id="ARBA00022475"/>
    </source>
</evidence>
<keyword evidence="2" id="KW-1003">Cell membrane</keyword>
<dbReference type="InterPro" id="IPR027379">
    <property type="entry name" value="CLS_N"/>
</dbReference>
<protein>
    <recommendedName>
        <fullName evidence="7">Cardiolipin synthase N-terminal domain-containing protein</fullName>
    </recommendedName>
</protein>
<reference evidence="8 9" key="1">
    <citation type="submission" date="2020-10" db="EMBL/GenBank/DDBJ databases">
        <title>Complete genome sequence of Corynebacterium jeddahense DSM 45997, type strain of Corynebacterium jeddahense.</title>
        <authorList>
            <person name="Busche T."/>
            <person name="Kalinowski J."/>
            <person name="Ruckert C."/>
        </authorList>
    </citation>
    <scope>NUCLEOTIDE SEQUENCE [LARGE SCALE GENOMIC DNA]</scope>
    <source>
        <strain evidence="8 9">DSM 45997</strain>
    </source>
</reference>
<evidence type="ECO:0000313" key="9">
    <source>
        <dbReference type="Proteomes" id="UP001218071"/>
    </source>
</evidence>
<dbReference type="EMBL" id="CP063194">
    <property type="protein sequence ID" value="WCZ38946.1"/>
    <property type="molecule type" value="Genomic_DNA"/>
</dbReference>
<evidence type="ECO:0000259" key="7">
    <source>
        <dbReference type="Pfam" id="PF13396"/>
    </source>
</evidence>
<organism evidence="8 9">
    <name type="scientific">Corynebacterium jeddahense</name>
    <dbReference type="NCBI Taxonomy" id="1414719"/>
    <lineage>
        <taxon>Bacteria</taxon>
        <taxon>Bacillati</taxon>
        <taxon>Actinomycetota</taxon>
        <taxon>Actinomycetes</taxon>
        <taxon>Mycobacteriales</taxon>
        <taxon>Corynebacteriaceae</taxon>
        <taxon>Corynebacterium</taxon>
    </lineage>
</organism>
<evidence type="ECO:0000256" key="3">
    <source>
        <dbReference type="ARBA" id="ARBA00022692"/>
    </source>
</evidence>
<dbReference type="Proteomes" id="UP001218071">
    <property type="component" value="Chromosome"/>
</dbReference>
<keyword evidence="5 6" id="KW-0472">Membrane</keyword>
<feature type="domain" description="Cardiolipin synthase N-terminal" evidence="7">
    <location>
        <begin position="40"/>
        <end position="79"/>
    </location>
</feature>
<evidence type="ECO:0000256" key="4">
    <source>
        <dbReference type="ARBA" id="ARBA00022989"/>
    </source>
</evidence>
<evidence type="ECO:0000256" key="6">
    <source>
        <dbReference type="SAM" id="Phobius"/>
    </source>
</evidence>
<accession>A0ABY7UJX0</accession>
<evidence type="ECO:0000256" key="1">
    <source>
        <dbReference type="ARBA" id="ARBA00004651"/>
    </source>
</evidence>